<gene>
    <name evidence="1" type="ORF">GCM10010430_19890</name>
</gene>
<keyword evidence="2" id="KW-1185">Reference proteome</keyword>
<reference evidence="1 2" key="1">
    <citation type="journal article" date="2019" name="Int. J. Syst. Evol. Microbiol.">
        <title>The Global Catalogue of Microorganisms (GCM) 10K type strain sequencing project: providing services to taxonomists for standard genome sequencing and annotation.</title>
        <authorList>
            <consortium name="The Broad Institute Genomics Platform"/>
            <consortium name="The Broad Institute Genome Sequencing Center for Infectious Disease"/>
            <person name="Wu L."/>
            <person name="Ma J."/>
        </authorList>
    </citation>
    <scope>NUCLEOTIDE SEQUENCE [LARGE SCALE GENOMIC DNA]</scope>
    <source>
        <strain evidence="1 2">JCM 7356</strain>
    </source>
</reference>
<comment type="caution">
    <text evidence="1">The sequence shown here is derived from an EMBL/GenBank/DDBJ whole genome shotgun (WGS) entry which is preliminary data.</text>
</comment>
<dbReference type="GO" id="GO:0003677">
    <property type="term" value="F:DNA binding"/>
    <property type="evidence" value="ECO:0007669"/>
    <property type="project" value="UniProtKB-KW"/>
</dbReference>
<dbReference type="Pfam" id="PF06224">
    <property type="entry name" value="AlkZ-like"/>
    <property type="match status" value="1"/>
</dbReference>
<sequence length="398" mass="43371">MSTARPLIDSSRRRALLAARHLLSPPHRARTPEQVAGAVVALHSSDPATVFLSAAARLEHSDTAALESALYERQTLVRMHGMRHTLFVLPEELASVVQSSTTRKVAEKERRMFTAFAAGGGFSPDWLAKVERLTLAALADCEQASASRLAELVPELREAVPVAVGKPYQSTHTIGTRLLRVLGMEGEIVRGRPLGGWTSGQYRWALRAPLAELPVAEAQAELVRRWLAAYGPATAEDVRWWTGWGVREVRAALTACAAAPVRLDVGDGAGDVEGYALPEDADGATDGPEPEPWAALLPGLDPTPMGWRQRDWFLPAEHRADLFDRSGNIGPTVWWNGRIVGGWAQRADGEIVRELLEPVGAEAEAAIDAESARLAVWLGPVRVTPRFRTPLERRLSSR</sequence>
<proteinExistence type="predicted"/>
<keyword evidence="1" id="KW-0238">DNA-binding</keyword>
<dbReference type="PANTHER" id="PTHR38479:SF2">
    <property type="entry name" value="WINGED HELIX DNA-BINDING DOMAIN-CONTAINING PROTEIN"/>
    <property type="match status" value="1"/>
</dbReference>
<dbReference type="InterPro" id="IPR009351">
    <property type="entry name" value="AlkZ-like"/>
</dbReference>
<dbReference type="PANTHER" id="PTHR38479">
    <property type="entry name" value="LMO0824 PROTEIN"/>
    <property type="match status" value="1"/>
</dbReference>
<dbReference type="RefSeq" id="WP_344635896.1">
    <property type="nucleotide sequence ID" value="NZ_BAAATR010000006.1"/>
</dbReference>
<accession>A0ABN3DPT8</accession>
<protein>
    <submittedName>
        <fullName evidence="1">Winged helix DNA-binding domain-containing protein</fullName>
    </submittedName>
</protein>
<evidence type="ECO:0000313" key="2">
    <source>
        <dbReference type="Proteomes" id="UP001500305"/>
    </source>
</evidence>
<dbReference type="Proteomes" id="UP001500305">
    <property type="component" value="Unassembled WGS sequence"/>
</dbReference>
<name>A0ABN3DPT8_9ACTN</name>
<organism evidence="1 2">
    <name type="scientific">Kitasatospora cystarginea</name>
    <dbReference type="NCBI Taxonomy" id="58350"/>
    <lineage>
        <taxon>Bacteria</taxon>
        <taxon>Bacillati</taxon>
        <taxon>Actinomycetota</taxon>
        <taxon>Actinomycetes</taxon>
        <taxon>Kitasatosporales</taxon>
        <taxon>Streptomycetaceae</taxon>
        <taxon>Kitasatospora</taxon>
    </lineage>
</organism>
<evidence type="ECO:0000313" key="1">
    <source>
        <dbReference type="EMBL" id="GAA2238842.1"/>
    </source>
</evidence>
<dbReference type="EMBL" id="BAAATR010000006">
    <property type="protein sequence ID" value="GAA2238842.1"/>
    <property type="molecule type" value="Genomic_DNA"/>
</dbReference>